<accession>A0AA45WK24</accession>
<dbReference type="EMBL" id="FXTU01000001">
    <property type="protein sequence ID" value="SMP05835.1"/>
    <property type="molecule type" value="Genomic_DNA"/>
</dbReference>
<proteinExistence type="predicted"/>
<protein>
    <submittedName>
        <fullName evidence="1">Uncharacterized protein</fullName>
    </submittedName>
</protein>
<reference evidence="1" key="1">
    <citation type="submission" date="2017-05" db="EMBL/GenBank/DDBJ databases">
        <authorList>
            <person name="Varghese N."/>
            <person name="Submissions S."/>
        </authorList>
    </citation>
    <scope>NUCLEOTIDE SEQUENCE</scope>
    <source>
        <strain evidence="1">DSM 45262</strain>
    </source>
</reference>
<comment type="caution">
    <text evidence="1">The sequence shown here is derived from an EMBL/GenBank/DDBJ whole genome shotgun (WGS) entry which is preliminary data.</text>
</comment>
<dbReference type="AlphaFoldDB" id="A0AA45WK24"/>
<evidence type="ECO:0000313" key="1">
    <source>
        <dbReference type="EMBL" id="SMP05835.1"/>
    </source>
</evidence>
<dbReference type="Proteomes" id="UP001157946">
    <property type="component" value="Unassembled WGS sequence"/>
</dbReference>
<evidence type="ECO:0000313" key="2">
    <source>
        <dbReference type="Proteomes" id="UP001157946"/>
    </source>
</evidence>
<organism evidence="1 2">
    <name type="scientific">Laceyella tengchongensis</name>
    <dbReference type="NCBI Taxonomy" id="574699"/>
    <lineage>
        <taxon>Bacteria</taxon>
        <taxon>Bacillati</taxon>
        <taxon>Bacillota</taxon>
        <taxon>Bacilli</taxon>
        <taxon>Bacillales</taxon>
        <taxon>Thermoactinomycetaceae</taxon>
        <taxon>Laceyella</taxon>
    </lineage>
</organism>
<gene>
    <name evidence="1" type="ORF">SAMN06265361_101649</name>
</gene>
<name>A0AA45WK24_9BACL</name>
<keyword evidence="2" id="KW-1185">Reference proteome</keyword>
<sequence>MTRLKMVTLHMIDDYQRKLDQLDVLESPVGKWAIE</sequence>